<dbReference type="InParanoid" id="A0A7J6IEH0"/>
<dbReference type="EMBL" id="ANPB02000011">
    <property type="protein sequence ID" value="KAF4474253.1"/>
    <property type="molecule type" value="Genomic_DNA"/>
</dbReference>
<reference evidence="2 3" key="2">
    <citation type="submission" date="2020-04" db="EMBL/GenBank/DDBJ databases">
        <title>Genome sequencing and assembly of multiple isolates from the Colletotrichum gloeosporioides species complex.</title>
        <authorList>
            <person name="Gan P."/>
            <person name="Shirasu K."/>
        </authorList>
    </citation>
    <scope>NUCLEOTIDE SEQUENCE [LARGE SCALE GENOMIC DNA]</scope>
    <source>
        <strain evidence="2 3">Nara gc5</strain>
    </source>
</reference>
<comment type="caution">
    <text evidence="2">The sequence shown here is derived from an EMBL/GenBank/DDBJ whole genome shotgun (WGS) entry which is preliminary data.</text>
</comment>
<proteinExistence type="predicted"/>
<dbReference type="RefSeq" id="XP_031876204.1">
    <property type="nucleotide sequence ID" value="XM_032027388.1"/>
</dbReference>
<evidence type="ECO:0000313" key="2">
    <source>
        <dbReference type="EMBL" id="KAF4474253.1"/>
    </source>
</evidence>
<dbReference type="GeneID" id="43611517"/>
<sequence length="186" mass="20973">MTLRAKSEAIRRAEERTRSNRNVSQETIANSFFSQPSTRDLALARQFPAYPAAMNAASEQGYAIQTTVESFKDKLAKVKTAEPRRYGCSLPPQMKWCLDRILKKCSRLREFDKAAMAAHSDTEAYPVSDQRSSGFSGPKNMLVLTELPFGAIALKYYVEECMDPTKFQSTMIHADMSKEERQAAID</sequence>
<name>A0A7J6IEH0_COLFN</name>
<reference evidence="2 3" key="1">
    <citation type="submission" date="2012-08" db="EMBL/GenBank/DDBJ databases">
        <authorList>
            <person name="Gan P.H.P."/>
            <person name="Ikeda K."/>
            <person name="Irieda H."/>
            <person name="Narusaka M."/>
            <person name="O'Connell R.J."/>
            <person name="Narusaka Y."/>
            <person name="Takano Y."/>
            <person name="Kubo Y."/>
            <person name="Shirasu K."/>
        </authorList>
    </citation>
    <scope>NUCLEOTIDE SEQUENCE [LARGE SCALE GENOMIC DNA]</scope>
    <source>
        <strain evidence="2 3">Nara gc5</strain>
    </source>
</reference>
<keyword evidence="3" id="KW-1185">Reference proteome</keyword>
<feature type="compositionally biased region" description="Basic and acidic residues" evidence="1">
    <location>
        <begin position="1"/>
        <end position="18"/>
    </location>
</feature>
<evidence type="ECO:0000256" key="1">
    <source>
        <dbReference type="SAM" id="MobiDB-lite"/>
    </source>
</evidence>
<dbReference type="AlphaFoldDB" id="A0A7J6IEH0"/>
<protein>
    <submittedName>
        <fullName evidence="2">Uncharacterized protein</fullName>
    </submittedName>
</protein>
<accession>A0A7J6IEH0</accession>
<gene>
    <name evidence="2" type="ORF">CGGC5_v017030</name>
</gene>
<organism evidence="2 3">
    <name type="scientific">Colletotrichum fructicola (strain Nara gc5)</name>
    <name type="common">Anthracnose fungus</name>
    <name type="synonym">Colletotrichum gloeosporioides (strain Nara gc5)</name>
    <dbReference type="NCBI Taxonomy" id="1213859"/>
    <lineage>
        <taxon>Eukaryota</taxon>
        <taxon>Fungi</taxon>
        <taxon>Dikarya</taxon>
        <taxon>Ascomycota</taxon>
        <taxon>Pezizomycotina</taxon>
        <taxon>Sordariomycetes</taxon>
        <taxon>Hypocreomycetidae</taxon>
        <taxon>Glomerellales</taxon>
        <taxon>Glomerellaceae</taxon>
        <taxon>Colletotrichum</taxon>
        <taxon>Colletotrichum gloeosporioides species complex</taxon>
    </lineage>
</organism>
<feature type="region of interest" description="Disordered" evidence="1">
    <location>
        <begin position="1"/>
        <end position="22"/>
    </location>
</feature>
<evidence type="ECO:0000313" key="3">
    <source>
        <dbReference type="Proteomes" id="UP000011096"/>
    </source>
</evidence>
<dbReference type="Proteomes" id="UP000011096">
    <property type="component" value="Unassembled WGS sequence"/>
</dbReference>